<reference evidence="2" key="1">
    <citation type="submission" date="2022-08" db="EMBL/GenBank/DDBJ databases">
        <title>Genome analysis of Corynebacteriales strain.</title>
        <authorList>
            <person name="Lee S.D."/>
        </authorList>
    </citation>
    <scope>NUCLEOTIDE SEQUENCE</scope>
    <source>
        <strain evidence="2">D3-21</strain>
    </source>
</reference>
<dbReference type="PANTHER" id="PTHR15854">
    <property type="entry name" value="THAP4 PROTEIN"/>
    <property type="match status" value="1"/>
</dbReference>
<organism evidence="2 3">
    <name type="scientific">Speluncibacter jeojiensis</name>
    <dbReference type="NCBI Taxonomy" id="2710754"/>
    <lineage>
        <taxon>Bacteria</taxon>
        <taxon>Bacillati</taxon>
        <taxon>Actinomycetota</taxon>
        <taxon>Actinomycetes</taxon>
        <taxon>Mycobacteriales</taxon>
        <taxon>Speluncibacteraceae</taxon>
        <taxon>Speluncibacter</taxon>
    </lineage>
</organism>
<keyword evidence="3" id="KW-1185">Reference proteome</keyword>
<evidence type="ECO:0000313" key="2">
    <source>
        <dbReference type="EMBL" id="MDG3015566.1"/>
    </source>
</evidence>
<dbReference type="Gene3D" id="2.40.128.20">
    <property type="match status" value="1"/>
</dbReference>
<dbReference type="AlphaFoldDB" id="A0A9X4M1Q7"/>
<accession>A0A9X4M1Q7</accession>
<dbReference type="InterPro" id="IPR045165">
    <property type="entry name" value="Nitrobindin"/>
</dbReference>
<sequence>MDDGRPDLTALGELAPFAGRWVGGGEGHYPTIDDFTYEEEIGFTAPPGKPFLTYLSRTWKPGRTQPMHTENGYLRPSGDGVVELLVSQPTGFVEIQRGPLVDGALELVMHTLAAAPTAKPVTDIRRRLVVDGDRLSYDLWMAHGPTPMTHHLHAELRRAG</sequence>
<feature type="domain" description="THAP4-like heme-binding" evidence="1">
    <location>
        <begin position="11"/>
        <end position="158"/>
    </location>
</feature>
<evidence type="ECO:0000313" key="3">
    <source>
        <dbReference type="Proteomes" id="UP001152755"/>
    </source>
</evidence>
<gene>
    <name evidence="2" type="ORF">NVS88_13480</name>
</gene>
<comment type="caution">
    <text evidence="2">The sequence shown here is derived from an EMBL/GenBank/DDBJ whole genome shotgun (WGS) entry which is preliminary data.</text>
</comment>
<dbReference type="InterPro" id="IPR012674">
    <property type="entry name" value="Calycin"/>
</dbReference>
<dbReference type="Pfam" id="PF08768">
    <property type="entry name" value="THAP4_heme-bd"/>
    <property type="match status" value="1"/>
</dbReference>
<protein>
    <submittedName>
        <fullName evidence="2">FABP family protein</fullName>
    </submittedName>
</protein>
<proteinExistence type="predicted"/>
<dbReference type="InterPro" id="IPR014878">
    <property type="entry name" value="THAP4-like_heme-bd"/>
</dbReference>
<dbReference type="CDD" id="cd07828">
    <property type="entry name" value="lipocalin_heme-bd-THAP4-like"/>
    <property type="match status" value="1"/>
</dbReference>
<dbReference type="Proteomes" id="UP001152755">
    <property type="component" value="Unassembled WGS sequence"/>
</dbReference>
<dbReference type="EMBL" id="JANRHA010000008">
    <property type="protein sequence ID" value="MDG3015566.1"/>
    <property type="molecule type" value="Genomic_DNA"/>
</dbReference>
<dbReference type="RefSeq" id="WP_277831231.1">
    <property type="nucleotide sequence ID" value="NZ_JAAIVF010000001.1"/>
</dbReference>
<dbReference type="SUPFAM" id="SSF50814">
    <property type="entry name" value="Lipocalins"/>
    <property type="match status" value="1"/>
</dbReference>
<dbReference type="PANTHER" id="PTHR15854:SF4">
    <property type="entry name" value="PEROXYNITRITE ISOMERASE THAP4"/>
    <property type="match status" value="1"/>
</dbReference>
<name>A0A9X4M1Q7_9ACTN</name>
<evidence type="ECO:0000259" key="1">
    <source>
        <dbReference type="Pfam" id="PF08768"/>
    </source>
</evidence>